<sequence length="213" mass="22310">MQDEPPGWAGRVMVWLRWVAHVVAVQLLLVLGTLAGGVVLGLLPSLDAAGRLLAALTAGTPSTHVWRDFWHAWRAGLRRLNLLGAPLWPAAALLVADAAVLEALDGAPAAALQAVLVIATSWLAVVLAWLPPVARRYDDTAPRTWRLLLLAPLLGPGTALGVLVVVVVWGLTLVVAPVLAPLVGVTAPLLATGWLVDVRLDRIDAAAATAAPR</sequence>
<feature type="transmembrane region" description="Helical" evidence="1">
    <location>
        <begin position="18"/>
        <end position="43"/>
    </location>
</feature>
<feature type="transmembrane region" description="Helical" evidence="1">
    <location>
        <begin position="178"/>
        <end position="196"/>
    </location>
</feature>
<dbReference type="AlphaFoldDB" id="A0A7Y9FE40"/>
<gene>
    <name evidence="2" type="ORF">BKA21_001149</name>
</gene>
<evidence type="ECO:0000256" key="1">
    <source>
        <dbReference type="SAM" id="Phobius"/>
    </source>
</evidence>
<organism evidence="2 3">
    <name type="scientific">Cellulomonas oligotrophica</name>
    <dbReference type="NCBI Taxonomy" id="931536"/>
    <lineage>
        <taxon>Bacteria</taxon>
        <taxon>Bacillati</taxon>
        <taxon>Actinomycetota</taxon>
        <taxon>Actinomycetes</taxon>
        <taxon>Micrococcales</taxon>
        <taxon>Cellulomonadaceae</taxon>
        <taxon>Cellulomonas</taxon>
    </lineage>
</organism>
<protein>
    <submittedName>
        <fullName evidence="2">Putative membrane protein YesL</fullName>
    </submittedName>
</protein>
<keyword evidence="1" id="KW-0472">Membrane</keyword>
<dbReference type="InterPro" id="IPR006938">
    <property type="entry name" value="DUF624"/>
</dbReference>
<dbReference type="EMBL" id="JACCBK010000001">
    <property type="protein sequence ID" value="NYD85600.1"/>
    <property type="molecule type" value="Genomic_DNA"/>
</dbReference>
<dbReference type="RefSeq" id="WP_179625319.1">
    <property type="nucleotide sequence ID" value="NZ_BAABFI010000015.1"/>
</dbReference>
<comment type="caution">
    <text evidence="2">The sequence shown here is derived from an EMBL/GenBank/DDBJ whole genome shotgun (WGS) entry which is preliminary data.</text>
</comment>
<name>A0A7Y9FE40_9CELL</name>
<feature type="transmembrane region" description="Helical" evidence="1">
    <location>
        <begin position="107"/>
        <end position="130"/>
    </location>
</feature>
<accession>A0A7Y9FE40</accession>
<dbReference type="Pfam" id="PF04854">
    <property type="entry name" value="DUF624"/>
    <property type="match status" value="1"/>
</dbReference>
<feature type="transmembrane region" description="Helical" evidence="1">
    <location>
        <begin position="80"/>
        <end position="101"/>
    </location>
</feature>
<reference evidence="2 3" key="1">
    <citation type="submission" date="2020-07" db="EMBL/GenBank/DDBJ databases">
        <title>Sequencing the genomes of 1000 actinobacteria strains.</title>
        <authorList>
            <person name="Klenk H.-P."/>
        </authorList>
    </citation>
    <scope>NUCLEOTIDE SEQUENCE [LARGE SCALE GENOMIC DNA]</scope>
    <source>
        <strain evidence="2 3">DSM 24482</strain>
    </source>
</reference>
<dbReference type="Proteomes" id="UP000577956">
    <property type="component" value="Unassembled WGS sequence"/>
</dbReference>
<feature type="transmembrane region" description="Helical" evidence="1">
    <location>
        <begin position="150"/>
        <end position="172"/>
    </location>
</feature>
<evidence type="ECO:0000313" key="3">
    <source>
        <dbReference type="Proteomes" id="UP000577956"/>
    </source>
</evidence>
<keyword evidence="1" id="KW-0812">Transmembrane</keyword>
<proteinExistence type="predicted"/>
<keyword evidence="1" id="KW-1133">Transmembrane helix</keyword>
<evidence type="ECO:0000313" key="2">
    <source>
        <dbReference type="EMBL" id="NYD85600.1"/>
    </source>
</evidence>